<evidence type="ECO:0000313" key="3">
    <source>
        <dbReference type="Proteomes" id="UP001499988"/>
    </source>
</evidence>
<gene>
    <name evidence="2" type="ORF">GCM10023333_21930</name>
</gene>
<feature type="chain" id="PRO_5046535226" evidence="1">
    <location>
        <begin position="40"/>
        <end position="1140"/>
    </location>
</feature>
<keyword evidence="3" id="KW-1185">Reference proteome</keyword>
<protein>
    <submittedName>
        <fullName evidence="2">Uncharacterized protein</fullName>
    </submittedName>
</protein>
<reference evidence="3" key="1">
    <citation type="journal article" date="2019" name="Int. J. Syst. Evol. Microbiol.">
        <title>The Global Catalogue of Microorganisms (GCM) 10K type strain sequencing project: providing services to taxonomists for standard genome sequencing and annotation.</title>
        <authorList>
            <consortium name="The Broad Institute Genomics Platform"/>
            <consortium name="The Broad Institute Genome Sequencing Center for Infectious Disease"/>
            <person name="Wu L."/>
            <person name="Ma J."/>
        </authorList>
    </citation>
    <scope>NUCLEOTIDE SEQUENCE [LARGE SCALE GENOMIC DNA]</scope>
    <source>
        <strain evidence="3">JCM 18401</strain>
    </source>
</reference>
<proteinExistence type="predicted"/>
<accession>A0ABP9EVL8</accession>
<evidence type="ECO:0000256" key="1">
    <source>
        <dbReference type="SAM" id="SignalP"/>
    </source>
</evidence>
<dbReference type="Proteomes" id="UP001499988">
    <property type="component" value="Unassembled WGS sequence"/>
</dbReference>
<evidence type="ECO:0000313" key="2">
    <source>
        <dbReference type="EMBL" id="GAA4888147.1"/>
    </source>
</evidence>
<keyword evidence="1" id="KW-0732">Signal</keyword>
<name>A0ABP9EVL8_9GAMM</name>
<dbReference type="SUPFAM" id="SSF63825">
    <property type="entry name" value="YWTD domain"/>
    <property type="match status" value="1"/>
</dbReference>
<comment type="caution">
    <text evidence="2">The sequence shown here is derived from an EMBL/GenBank/DDBJ whole genome shotgun (WGS) entry which is preliminary data.</text>
</comment>
<feature type="signal peptide" evidence="1">
    <location>
        <begin position="1"/>
        <end position="39"/>
    </location>
</feature>
<sequence>MTGYNMNQNTPAPWLRKPLPLAIASTFSLGMMFSSAAHAADAPAHQILADDIAVSDWAFRDDSASLVAAAQVAGLYAVADDKAQRIEIRDVHQKGQLAIGYNVIKTTVPDADLEYGLCGMTFTPSGRFLYLAVCTEGDGPDTILALNTNTKRIGVLDEIKLTDEKGSRVGMTFFKDQLYVGSEKGIIQYHAHRNALLEGSALGQGKLIESDGRVSGLAVDMLRQQIYATTPSGLHRIGPNGTALVKVADAEHLTGLTMGRTYGNAQDGGLFLLQNDGDNARILTLGNDELGQRGPQTLTTYTDQIDAKLADIAATADGGMLLAQGEVKRMFSTSDQRLGYDAWLMDELDSYLTAIKSLVVDGEIAGTNTINDKQGELIRQIVAEGNSPSQEPIADNVGWALFLLMAIDQVKKDPDIEKIVELLIQTHAGLHPEGHGGVRTVDGHFVRVYGRDGLPAEGINGRGQVSSQPQVYVSMKYLPAAIKAVEMYPDNDNLKLYAEYLRQLVQRSSDTIRAEQRITWTNDDHGPLDINNLMANETWIFGDIGAAQDPYATTDYATYSYDRSSFRTDNWLLGEPVIMASHAAFIVNGATLILNHHFDGEGWKDQNHNYFGITMAATDEMGAPYFGAFSAGNHPRTAFDPKNPDSFASYYNEGPSDHPNNILHFPAVMGFGQHGYTSPMVGAYMAYRDGRRQMMSNYAGGESFPMLTRFSMDDHDWRMRAVGIADFWYGGIGLVETIAPGTIAKLRGDFYRPYVKEVDGELIYSNMTPRRVVGIDKRGKRTEYGFQTSPYTLPQLHDSYEVIDPQGDWIELEDLVNQLDGKPMRFTNPHFERGLDGWTLEGEAKIVEGAGSQAVALSAGASISQTLDLTLDFDNTRFIVHTLGEIQSRGAKGELRLRWSKDGNLANVVGDSRSLPIGKDPVMQIKTAKPTGANFLHIEYVGEKGEVRFENLGVMRRGADAGLPNGDFANGKRHWDLGHGVEIVNNKERATVGDRALRLRRGPGITGWQSASRELDIANDPLGTRYLFRFDASTVGDDFKFEVLIEAFDNKGKRVVERRDIGDILPGHEGERTVTIRKRPEYETFKLTMRMKRNSADSKGRADVFVDNFRLDKERVFFESDCVEGSATACLPTRLELMNQ</sequence>
<dbReference type="EMBL" id="BAABJZ010000074">
    <property type="protein sequence ID" value="GAA4888147.1"/>
    <property type="molecule type" value="Genomic_DNA"/>
</dbReference>
<organism evidence="2 3">
    <name type="scientific">Ferrimonas pelagia</name>
    <dbReference type="NCBI Taxonomy" id="1177826"/>
    <lineage>
        <taxon>Bacteria</taxon>
        <taxon>Pseudomonadati</taxon>
        <taxon>Pseudomonadota</taxon>
        <taxon>Gammaproteobacteria</taxon>
        <taxon>Alteromonadales</taxon>
        <taxon>Ferrimonadaceae</taxon>
        <taxon>Ferrimonas</taxon>
    </lineage>
</organism>